<proteinExistence type="predicted"/>
<dbReference type="PANTHER" id="PTHR33053">
    <property type="entry name" value="PROTEIN, PUTATIVE-RELATED"/>
    <property type="match status" value="1"/>
</dbReference>
<organism evidence="1 2">
    <name type="scientific">Holothuria leucospilota</name>
    <name type="common">Black long sea cucumber</name>
    <name type="synonym">Mertensiothuria leucospilota</name>
    <dbReference type="NCBI Taxonomy" id="206669"/>
    <lineage>
        <taxon>Eukaryota</taxon>
        <taxon>Metazoa</taxon>
        <taxon>Echinodermata</taxon>
        <taxon>Eleutherozoa</taxon>
        <taxon>Echinozoa</taxon>
        <taxon>Holothuroidea</taxon>
        <taxon>Aspidochirotacea</taxon>
        <taxon>Aspidochirotida</taxon>
        <taxon>Holothuriidae</taxon>
        <taxon>Holothuria</taxon>
    </lineage>
</organism>
<dbReference type="AlphaFoldDB" id="A0A9Q1H1N9"/>
<dbReference type="OrthoDB" id="6348118at2759"/>
<evidence type="ECO:0008006" key="3">
    <source>
        <dbReference type="Google" id="ProtNLM"/>
    </source>
</evidence>
<sequence>MEYYFLGLCNQLEMIFATRNLEDSFIDLILNVDGVPLFKSSGSTLWPVLGAIANISPPHVFPIALTYGHSKPENLDFLSDTISELSDLLENGIHIDDNNVTVTLKGIICDAPARAFIKLSKQYSGYYGCDKCSQKGEWVGRMTYPIAKEFEKRTDGSFRDKANEEHHHGTSPFCDLPIDMVKCFPVDYMHQACLGVMRKLLLIWIRGKGRLLDVRMSAAHVARVSEKLVAMKCSVPSEFQRKPRSLTEIDRWKATELRQCLLYTGKLCFEGILRKDLYDHFMALSVATCILACPSHASKYSEYASELMIYFNEQGRVLYGPEFLVYNVHSMVHLADEAAEFGNLDACSAFAFENYLQRLKRLVRSGKQPLIQIASRLSERCGMQVSNHDAGVVSVSVSKPNNCYILSDTS</sequence>
<evidence type="ECO:0000313" key="2">
    <source>
        <dbReference type="Proteomes" id="UP001152320"/>
    </source>
</evidence>
<name>A0A9Q1H1N9_HOLLE</name>
<dbReference type="EMBL" id="JAIZAY010000013">
    <property type="protein sequence ID" value="KAJ8030239.1"/>
    <property type="molecule type" value="Genomic_DNA"/>
</dbReference>
<dbReference type="Proteomes" id="UP001152320">
    <property type="component" value="Chromosome 13"/>
</dbReference>
<comment type="caution">
    <text evidence="1">The sequence shown here is derived from an EMBL/GenBank/DDBJ whole genome shotgun (WGS) entry which is preliminary data.</text>
</comment>
<evidence type="ECO:0000313" key="1">
    <source>
        <dbReference type="EMBL" id="KAJ8030239.1"/>
    </source>
</evidence>
<reference evidence="1" key="1">
    <citation type="submission" date="2021-10" db="EMBL/GenBank/DDBJ databases">
        <title>Tropical sea cucumber genome reveals ecological adaptation and Cuvierian tubules defense mechanism.</title>
        <authorList>
            <person name="Chen T."/>
        </authorList>
    </citation>
    <scope>NUCLEOTIDE SEQUENCE</scope>
    <source>
        <strain evidence="1">Nanhai2018</strain>
        <tissue evidence="1">Muscle</tissue>
    </source>
</reference>
<keyword evidence="2" id="KW-1185">Reference proteome</keyword>
<protein>
    <recommendedName>
        <fullName evidence="3">Transposase domain-containing protein</fullName>
    </recommendedName>
</protein>
<accession>A0A9Q1H1N9</accession>
<gene>
    <name evidence="1" type="ORF">HOLleu_26594</name>
</gene>